<dbReference type="SUPFAM" id="SSF49785">
    <property type="entry name" value="Galactose-binding domain-like"/>
    <property type="match status" value="1"/>
</dbReference>
<evidence type="ECO:0000313" key="3">
    <source>
        <dbReference type="Proteomes" id="UP000319576"/>
    </source>
</evidence>
<dbReference type="RefSeq" id="WP_145244088.1">
    <property type="nucleotide sequence ID" value="NZ_CP036273.1"/>
</dbReference>
<organism evidence="2 3">
    <name type="scientific">Urbifossiella limnaea</name>
    <dbReference type="NCBI Taxonomy" id="2528023"/>
    <lineage>
        <taxon>Bacteria</taxon>
        <taxon>Pseudomonadati</taxon>
        <taxon>Planctomycetota</taxon>
        <taxon>Planctomycetia</taxon>
        <taxon>Gemmatales</taxon>
        <taxon>Gemmataceae</taxon>
        <taxon>Urbifossiella</taxon>
    </lineage>
</organism>
<dbReference type="KEGG" id="uli:ETAA1_58860"/>
<dbReference type="OrthoDB" id="292934at2"/>
<dbReference type="Gene3D" id="2.60.120.430">
    <property type="entry name" value="Galactose-binding lectin"/>
    <property type="match status" value="2"/>
</dbReference>
<accession>A0A517Y269</accession>
<protein>
    <submittedName>
        <fullName evidence="2">Uncharacterized protein</fullName>
    </submittedName>
</protein>
<keyword evidence="3" id="KW-1185">Reference proteome</keyword>
<evidence type="ECO:0000313" key="2">
    <source>
        <dbReference type="EMBL" id="QDU23876.1"/>
    </source>
</evidence>
<feature type="region of interest" description="Disordered" evidence="1">
    <location>
        <begin position="1"/>
        <end position="24"/>
    </location>
</feature>
<dbReference type="Proteomes" id="UP000319576">
    <property type="component" value="Chromosome"/>
</dbReference>
<proteinExistence type="predicted"/>
<evidence type="ECO:0000256" key="1">
    <source>
        <dbReference type="SAM" id="MobiDB-lite"/>
    </source>
</evidence>
<dbReference type="InterPro" id="IPR008979">
    <property type="entry name" value="Galactose-bd-like_sf"/>
</dbReference>
<dbReference type="Gene3D" id="2.60.120.380">
    <property type="match status" value="1"/>
</dbReference>
<feature type="region of interest" description="Disordered" evidence="1">
    <location>
        <begin position="1789"/>
        <end position="1813"/>
    </location>
</feature>
<dbReference type="EMBL" id="CP036273">
    <property type="protein sequence ID" value="QDU23876.1"/>
    <property type="molecule type" value="Genomic_DNA"/>
</dbReference>
<name>A0A517Y269_9BACT</name>
<reference evidence="2 3" key="1">
    <citation type="submission" date="2019-02" db="EMBL/GenBank/DDBJ databases">
        <title>Deep-cultivation of Planctomycetes and their phenomic and genomic characterization uncovers novel biology.</title>
        <authorList>
            <person name="Wiegand S."/>
            <person name="Jogler M."/>
            <person name="Boedeker C."/>
            <person name="Pinto D."/>
            <person name="Vollmers J."/>
            <person name="Rivas-Marin E."/>
            <person name="Kohn T."/>
            <person name="Peeters S.H."/>
            <person name="Heuer A."/>
            <person name="Rast P."/>
            <person name="Oberbeckmann S."/>
            <person name="Bunk B."/>
            <person name="Jeske O."/>
            <person name="Meyerdierks A."/>
            <person name="Storesund J.E."/>
            <person name="Kallscheuer N."/>
            <person name="Luecker S."/>
            <person name="Lage O.M."/>
            <person name="Pohl T."/>
            <person name="Merkel B.J."/>
            <person name="Hornburger P."/>
            <person name="Mueller R.-W."/>
            <person name="Bruemmer F."/>
            <person name="Labrenz M."/>
            <person name="Spormann A.M."/>
            <person name="Op den Camp H."/>
            <person name="Overmann J."/>
            <person name="Amann R."/>
            <person name="Jetten M.S.M."/>
            <person name="Mascher T."/>
            <person name="Medema M.H."/>
            <person name="Devos D.P."/>
            <person name="Kaster A.-K."/>
            <person name="Ovreas L."/>
            <person name="Rohde M."/>
            <person name="Galperin M.Y."/>
            <person name="Jogler C."/>
        </authorList>
    </citation>
    <scope>NUCLEOTIDE SEQUENCE [LARGE SCALE GENOMIC DNA]</scope>
    <source>
        <strain evidence="2 3">ETA_A1</strain>
    </source>
</reference>
<sequence>MSSTSPARRFWTRPLTRRPAPRPAGAVGRTLELLEDRTNPAITLNFTAGVATFTSDGASDTLQVQATADPANILYNSGGIGLASLTGVTQLVFNGNAGADVLILQSPAGTHFAPVNGIVYNAGGDAADRLDMIGGAATWTGTYAPTGTQTGSLSFTNAPGTLTQNITFTGLPTIRNSMSGTTMAVTTPGANDTINVETGPNLGDIGVVQQGPVLIDGGDRDDHGSFGPAQNIWAYTTHQHLEDGGWSLAANANITDSTTVPHTTVTSTAATNTVGNADFYGFDVTVPGSVGTFDIDGAAGVNTFIAIYDHHGTLLATNDNAAADAGNSLGTESFLTYTFPEADEYFVVVTRSSGGVGAAVDNGILTSNGGVNPGASYTLHVSIDNHPVTAPPLADSAPEVEPNEFATTNPAGNRNGWKFIEQGVRFVRDSAFNEVSPGVPPPLANTILAIGVTGSTALNAINSVASVLGMSVQTVTGAAIGTVNFNDYRVLYVPSNSLNTGGGITQPDLTALNLRTTDIRDFINSGGGIFALTEANSTNPYGWLQIPNPFTIQSFGGGGISNALRKTPAALSAGVTITDLELSNGVPYHNVFTGPVGFNNLLPFVLDTGPNNVADGLPAGFGYPAPFGDDRVVALGLGAITNSGLGGAGPSTAITFGTNPTVSPTFPTMYITATPGLSLDGAAGGDTYNIQLGTPVITSIAVADAGGSPDVANLFGTTAPESFNVNSAAANTVFYVGPTSETVTFAGLETLTIDGKSEPNTPSPVTGDTFTVRPVAATAITVTAGDPIIYPGDTLAVDLVGLVGLNPTISDPALPDGNLTLTGYGTLTWTGIENFPVPRGLGGSFDFGTATSPVQFGFTQVLPTSTYPAAATAGTGWFGWATTPLYGNQAYQEPNLPPAVAASPVAALLQDFAYGFQGDPSNGVFRVDVAPNKPVQLTALVGVPVGGRDGLVVEWGVANSPTGLPTTWTAITPAGGLFTTGGEMTTVSAALTAADVGNNLSLFVRFRDVVGEPNWSISALDVRPTNPTPPLGQLIPAGLVAPLPLRREFSTNGVTPSVPEATYADQHAFAAVAADGLTVDYFRGKDAIPGSLVTITVSNGTPVDAAFTAGDMALATRLLNPDAAGYLQQFQVQADAAGEFTFGVRRPTGTAPATVTAADATGFRAGAYTQPFVLPNARRLDFGPLPAASTSDYGNGGTVGAGYVPFAAATYTDAATNALGWTGANLPVPFAFGGTGTAVQRDAVFGGYAPSEFVLDMPAGDYVVTATLGDQGARRDDMFVEVWNGSAWVVARGFNPATNAYDTDLNGLTSPPGVAPDAGQSLVRSFLATTAGGQIRVRFGNVTGNPNWTLAALEVRPAQAALTITRAGGALTADGSTVTAYTVTGAAPGTVLTVRTALGSPAGADANTTYDGFQVVVPASGPTFSVKAPYSTTVVTSVIEVESVSGGERGTLAESYAATTVPTVPAVRRFDFNGASDDTNPNMVGVRGNQLWTAGADYGWLTAVNEFERATTSLPASMTAAQKALFRDGATLGGPAGTFRVKVDAGADYAVRYYVGDSYKKWPWIRLQVEGGTASGQLATNVNQYWSYVMFGKDADGDGYLDVKVYGTATWVLNAVDVAKGTTAAALPPSLLAASPQLAGFAVTSGTAPTLTAAELAPIVVEATRRLVAAGADPGRLAAVTVSILDLNAAGRLGEHVPGSVHIDDDAGGAGWFVDPTPADDAEFGSSVAFGLGATDGAAARGVDLLTVVMHELSHELGLADLDPTANPADLMAEALDVGVRRLPAGLASAERPAPVDVPPARPTTTEKPSAGTVLRPTPALWLAVADPVFAPGLPVVATDDRVRATVAPVEPVLLDPAAATPLAPSLAATPAWPDADSLFDLDGVYVG</sequence>
<gene>
    <name evidence="2" type="ORF">ETAA1_58860</name>
</gene>